<dbReference type="InterPro" id="IPR025227">
    <property type="entry name" value="DUF4169"/>
</dbReference>
<feature type="region of interest" description="Disordered" evidence="1">
    <location>
        <begin position="1"/>
        <end position="72"/>
    </location>
</feature>
<evidence type="ECO:0000256" key="1">
    <source>
        <dbReference type="SAM" id="MobiDB-lite"/>
    </source>
</evidence>
<dbReference type="Pfam" id="PF13770">
    <property type="entry name" value="DUF4169"/>
    <property type="match status" value="1"/>
</dbReference>
<feature type="compositionally biased region" description="Basic and acidic residues" evidence="1">
    <location>
        <begin position="15"/>
        <end position="28"/>
    </location>
</feature>
<feature type="compositionally biased region" description="Basic and acidic residues" evidence="1">
    <location>
        <begin position="43"/>
        <end position="72"/>
    </location>
</feature>
<keyword evidence="3" id="KW-1185">Reference proteome</keyword>
<accession>A0ABX0UXS7</accession>
<dbReference type="Proteomes" id="UP001429580">
    <property type="component" value="Unassembled WGS sequence"/>
</dbReference>
<comment type="caution">
    <text evidence="2">The sequence shown here is derived from an EMBL/GenBank/DDBJ whole genome shotgun (WGS) entry which is preliminary data.</text>
</comment>
<dbReference type="RefSeq" id="WP_166950642.1">
    <property type="nucleotide sequence ID" value="NZ_JAASQI010000003.1"/>
</dbReference>
<protein>
    <recommendedName>
        <fullName evidence="4">DUF4169 family protein</fullName>
    </recommendedName>
</protein>
<sequence>MAELINLRRARKARARSEKEAQAAENRLRSGVPKAERTLSSATREKDERRLDGHRLAETDAARSRSDDDGKA</sequence>
<evidence type="ECO:0000313" key="2">
    <source>
        <dbReference type="EMBL" id="NIJ57736.1"/>
    </source>
</evidence>
<reference evidence="2 3" key="1">
    <citation type="submission" date="2020-03" db="EMBL/GenBank/DDBJ databases">
        <title>Genomic Encyclopedia of Type Strains, Phase IV (KMG-IV): sequencing the most valuable type-strain genomes for metagenomic binning, comparative biology and taxonomic classification.</title>
        <authorList>
            <person name="Goeker M."/>
        </authorList>
    </citation>
    <scope>NUCLEOTIDE SEQUENCE [LARGE SCALE GENOMIC DNA]</scope>
    <source>
        <strain evidence="2 3">DSM 103870</strain>
    </source>
</reference>
<organism evidence="2 3">
    <name type="scientific">Pseudochelatococcus lubricantis</name>
    <dbReference type="NCBI Taxonomy" id="1538102"/>
    <lineage>
        <taxon>Bacteria</taxon>
        <taxon>Pseudomonadati</taxon>
        <taxon>Pseudomonadota</taxon>
        <taxon>Alphaproteobacteria</taxon>
        <taxon>Hyphomicrobiales</taxon>
        <taxon>Chelatococcaceae</taxon>
        <taxon>Pseudochelatococcus</taxon>
    </lineage>
</organism>
<evidence type="ECO:0008006" key="4">
    <source>
        <dbReference type="Google" id="ProtNLM"/>
    </source>
</evidence>
<name>A0ABX0UXS7_9HYPH</name>
<gene>
    <name evidence="2" type="ORF">FHS82_001572</name>
</gene>
<proteinExistence type="predicted"/>
<evidence type="ECO:0000313" key="3">
    <source>
        <dbReference type="Proteomes" id="UP001429580"/>
    </source>
</evidence>
<dbReference type="EMBL" id="JAASQI010000003">
    <property type="protein sequence ID" value="NIJ57736.1"/>
    <property type="molecule type" value="Genomic_DNA"/>
</dbReference>